<sequence length="267" mass="28846">MEAESKIHPLAIVHENAKIGKNVEIGPFAVIGENVEIGDGTRIEPHAVITGWTKIGKDCVIFPGASIGAEPQDLKFVGEKSYVYIGDRTKVREYATIHRACGAEEETRIGNDCLLMAYTHVAHNAMIGNNVIMANNASVAGHVIVEDRAVLGGFAGVHQFVKIGRNAMVGGFSKLVQDVVPYTIVDGRPANVCGLNSVGIARAGISISSRKAIKQAYKILYRSGLKLAQAISVIEQEVDSCAEVEHFLRFLRNADRGICRENHEGNN</sequence>
<comment type="subunit">
    <text evidence="8">Homotrimer.</text>
</comment>
<evidence type="ECO:0000256" key="2">
    <source>
        <dbReference type="ARBA" id="ARBA00022516"/>
    </source>
</evidence>
<evidence type="ECO:0000259" key="9">
    <source>
        <dbReference type="Pfam" id="PF13720"/>
    </source>
</evidence>
<dbReference type="InterPro" id="IPR010137">
    <property type="entry name" value="Lipid_A_LpxA"/>
</dbReference>
<keyword evidence="6 8" id="KW-0443">Lipid metabolism</keyword>
<comment type="catalytic activity">
    <reaction evidence="8">
        <text>a (3R)-hydroxyacyl-[ACP] + UDP-N-acetyl-alpha-D-glucosamine = a UDP-3-O-[(3R)-3-hydroxyacyl]-N-acetyl-alpha-D-glucosamine + holo-[ACP]</text>
        <dbReference type="Rhea" id="RHEA:67812"/>
        <dbReference type="Rhea" id="RHEA-COMP:9685"/>
        <dbReference type="Rhea" id="RHEA-COMP:9945"/>
        <dbReference type="ChEBI" id="CHEBI:57705"/>
        <dbReference type="ChEBI" id="CHEBI:64479"/>
        <dbReference type="ChEBI" id="CHEBI:78827"/>
        <dbReference type="ChEBI" id="CHEBI:173225"/>
        <dbReference type="EC" id="2.3.1.129"/>
    </reaction>
</comment>
<dbReference type="GO" id="GO:0009245">
    <property type="term" value="P:lipid A biosynthetic process"/>
    <property type="evidence" value="ECO:0007669"/>
    <property type="project" value="UniProtKB-UniRule"/>
</dbReference>
<dbReference type="Gene3D" id="2.160.10.10">
    <property type="entry name" value="Hexapeptide repeat proteins"/>
    <property type="match status" value="1"/>
</dbReference>
<keyword evidence="1 8" id="KW-0963">Cytoplasm</keyword>
<keyword evidence="4 8" id="KW-0808">Transferase</keyword>
<dbReference type="GO" id="GO:0005737">
    <property type="term" value="C:cytoplasm"/>
    <property type="evidence" value="ECO:0007669"/>
    <property type="project" value="UniProtKB-SubCell"/>
</dbReference>
<dbReference type="EC" id="2.3.1.129" evidence="8"/>
<accession>A0A378NUD6</accession>
<reference evidence="10 11" key="1">
    <citation type="submission" date="2018-06" db="EMBL/GenBank/DDBJ databases">
        <authorList>
            <consortium name="Pathogen Informatics"/>
            <person name="Doyle S."/>
        </authorList>
    </citation>
    <scope>NUCLEOTIDE SEQUENCE [LARGE SCALE GENOMIC DNA]</scope>
    <source>
        <strain evidence="10 11">NCTC10571</strain>
    </source>
</reference>
<dbReference type="SUPFAM" id="SSF51161">
    <property type="entry name" value="Trimeric LpxA-like enzymes"/>
    <property type="match status" value="1"/>
</dbReference>
<dbReference type="InterPro" id="IPR011004">
    <property type="entry name" value="Trimer_LpxA-like_sf"/>
</dbReference>
<dbReference type="NCBIfam" id="TIGR01852">
    <property type="entry name" value="lipid_A_lpxA"/>
    <property type="match status" value="1"/>
</dbReference>
<name>A0A378NUD6_9FIRM</name>
<dbReference type="Proteomes" id="UP000255234">
    <property type="component" value="Unassembled WGS sequence"/>
</dbReference>
<dbReference type="PANTHER" id="PTHR43480">
    <property type="entry name" value="ACYL-[ACYL-CARRIER-PROTEIN]--UDP-N-ACETYLGLUCOSAMINE O-ACYLTRANSFERASE"/>
    <property type="match status" value="1"/>
</dbReference>
<feature type="domain" description="UDP N-acetylglucosamine O-acyltransferase C-terminal" evidence="9">
    <location>
        <begin position="178"/>
        <end position="259"/>
    </location>
</feature>
<dbReference type="InterPro" id="IPR037157">
    <property type="entry name" value="Acetyltransf_C_sf"/>
</dbReference>
<comment type="pathway">
    <text evidence="8">Glycolipid biosynthesis; lipid IV(A) biosynthesis; lipid IV(A) from (3R)-3-hydroxytetradecanoyl-[acyl-carrier-protein] and UDP-N-acetyl-alpha-D-glucosamine: step 1/6.</text>
</comment>
<organism evidence="10 11">
    <name type="scientific">Megamonas hypermegale</name>
    <dbReference type="NCBI Taxonomy" id="158847"/>
    <lineage>
        <taxon>Bacteria</taxon>
        <taxon>Bacillati</taxon>
        <taxon>Bacillota</taxon>
        <taxon>Negativicutes</taxon>
        <taxon>Selenomonadales</taxon>
        <taxon>Selenomonadaceae</taxon>
        <taxon>Megamonas</taxon>
    </lineage>
</organism>
<evidence type="ECO:0000256" key="1">
    <source>
        <dbReference type="ARBA" id="ARBA00022490"/>
    </source>
</evidence>
<dbReference type="PROSITE" id="PS00101">
    <property type="entry name" value="HEXAPEP_TRANSFERASES"/>
    <property type="match status" value="1"/>
</dbReference>
<dbReference type="InterPro" id="IPR001451">
    <property type="entry name" value="Hexapep"/>
</dbReference>
<evidence type="ECO:0000256" key="7">
    <source>
        <dbReference type="ARBA" id="ARBA00023315"/>
    </source>
</evidence>
<dbReference type="Gene3D" id="1.20.1180.10">
    <property type="entry name" value="Udp N-acetylglucosamine O-acyltransferase, C-terminal domain"/>
    <property type="match status" value="1"/>
</dbReference>
<evidence type="ECO:0000256" key="5">
    <source>
        <dbReference type="ARBA" id="ARBA00022737"/>
    </source>
</evidence>
<comment type="similarity">
    <text evidence="8">Belongs to the transferase hexapeptide repeat family. LpxA subfamily.</text>
</comment>
<evidence type="ECO:0000256" key="6">
    <source>
        <dbReference type="ARBA" id="ARBA00023098"/>
    </source>
</evidence>
<proteinExistence type="inferred from homology"/>
<dbReference type="AlphaFoldDB" id="A0A378NUD6"/>
<evidence type="ECO:0000313" key="11">
    <source>
        <dbReference type="Proteomes" id="UP000255234"/>
    </source>
</evidence>
<dbReference type="PIRSF" id="PIRSF000456">
    <property type="entry name" value="UDP-GlcNAc_acltr"/>
    <property type="match status" value="1"/>
</dbReference>
<evidence type="ECO:0000256" key="8">
    <source>
        <dbReference type="HAMAP-Rule" id="MF_00387"/>
    </source>
</evidence>
<gene>
    <name evidence="8 10" type="primary">lpxA</name>
    <name evidence="10" type="ORF">NCTC10571_02158</name>
</gene>
<keyword evidence="5 8" id="KW-0677">Repeat</keyword>
<dbReference type="Pfam" id="PF13720">
    <property type="entry name" value="Acetyltransf_11"/>
    <property type="match status" value="1"/>
</dbReference>
<dbReference type="UniPathway" id="UPA00359">
    <property type="reaction ID" value="UER00477"/>
</dbReference>
<dbReference type="NCBIfam" id="NF003657">
    <property type="entry name" value="PRK05289.1"/>
    <property type="match status" value="1"/>
</dbReference>
<dbReference type="PANTHER" id="PTHR43480:SF1">
    <property type="entry name" value="ACYL-[ACYL-CARRIER-PROTEIN]--UDP-N-ACETYLGLUCOSAMINE O-ACYLTRANSFERASE, MITOCHONDRIAL-RELATED"/>
    <property type="match status" value="1"/>
</dbReference>
<evidence type="ECO:0000256" key="4">
    <source>
        <dbReference type="ARBA" id="ARBA00022679"/>
    </source>
</evidence>
<dbReference type="EMBL" id="UGPP01000001">
    <property type="protein sequence ID" value="STY71970.1"/>
    <property type="molecule type" value="Genomic_DNA"/>
</dbReference>
<dbReference type="STRING" id="1122216.GCA_000423385_01482"/>
<comment type="subcellular location">
    <subcellularLocation>
        <location evidence="8">Cytoplasm</location>
    </subcellularLocation>
</comment>
<keyword evidence="7 8" id="KW-0012">Acyltransferase</keyword>
<protein>
    <recommendedName>
        <fullName evidence="8">Acyl-[acyl-carrier-protein]--UDP-N-acetylglucosamine O-acyltransferase</fullName>
        <shortName evidence="8">UDP-N-acetylglucosamine acyltransferase</shortName>
        <ecNumber evidence="8">2.3.1.129</ecNumber>
    </recommendedName>
</protein>
<keyword evidence="3 8" id="KW-0441">Lipid A biosynthesis</keyword>
<dbReference type="Pfam" id="PF00132">
    <property type="entry name" value="Hexapep"/>
    <property type="match status" value="2"/>
</dbReference>
<dbReference type="GO" id="GO:0016020">
    <property type="term" value="C:membrane"/>
    <property type="evidence" value="ECO:0007669"/>
    <property type="project" value="GOC"/>
</dbReference>
<evidence type="ECO:0000256" key="3">
    <source>
        <dbReference type="ARBA" id="ARBA00022556"/>
    </source>
</evidence>
<dbReference type="InterPro" id="IPR029098">
    <property type="entry name" value="Acetyltransf_C"/>
</dbReference>
<dbReference type="InterPro" id="IPR018357">
    <property type="entry name" value="Hexapep_transf_CS"/>
</dbReference>
<keyword evidence="2 8" id="KW-0444">Lipid biosynthesis</keyword>
<comment type="function">
    <text evidence="8">Involved in the biosynthesis of lipid A, a phosphorylated glycolipid that anchors the lipopolysaccharide to the outer membrane of the cell.</text>
</comment>
<dbReference type="HAMAP" id="MF_00387">
    <property type="entry name" value="LpxA"/>
    <property type="match status" value="1"/>
</dbReference>
<evidence type="ECO:0000313" key="10">
    <source>
        <dbReference type="EMBL" id="STY71970.1"/>
    </source>
</evidence>
<dbReference type="RefSeq" id="WP_115152095.1">
    <property type="nucleotide sequence ID" value="NZ_UGPP01000001.1"/>
</dbReference>
<dbReference type="GO" id="GO:0008780">
    <property type="term" value="F:acyl-[acyl-carrier-protein]-UDP-N-acetylglucosamine O-acyltransferase activity"/>
    <property type="evidence" value="ECO:0007669"/>
    <property type="project" value="UniProtKB-UniRule"/>
</dbReference>
<dbReference type="CDD" id="cd03351">
    <property type="entry name" value="LbH_UDP-GlcNAc_AT"/>
    <property type="match status" value="1"/>
</dbReference>